<accession>A0ABW4ZSC4</accession>
<feature type="transmembrane region" description="Helical" evidence="3">
    <location>
        <begin position="84"/>
        <end position="102"/>
    </location>
</feature>
<proteinExistence type="predicted"/>
<evidence type="ECO:0000259" key="4">
    <source>
        <dbReference type="PROSITE" id="PS50111"/>
    </source>
</evidence>
<dbReference type="Pfam" id="PF00015">
    <property type="entry name" value="MCPsignal"/>
    <property type="match status" value="1"/>
</dbReference>
<sequence>MTNERRVQEIAFQHDFFLKSINLARMGLLMGLGLSLIFAVLDVWLVPEVKSQFWFLRFALTIPLTLLAFALSYTKSFERMMQPLLLLFPAVSGLSLVYMMYLAPQASYLYYGMMMLLIFIYTMSRLRFVYASVLAWMIFAAYLVVAIMTMESNMQLVTDLFFIASTNLAGMFTCYMQENELRKEFTQRSLLHAEQEKTEELIRDISVRNEELSVATDKMRSLSKKLQLTAEEVLKEAKTVASSSTHASAALQETAVGIQNVAGLAQQVSAYSSSLSEKNVEVKRSVGEGTTRVREIMDVTQGAFLTANENAEKVKNLQAETKNIAQIIDIIVNISQQTNLLALNAAIESARAGEAGRGFAVVTGEIRSLADETASATSKIAQILDKIRDESDAVAEKSNELKDTTDKIRTKGEQISEEFEMIASSVSSMSEMVRIVEEAAYEQSGAAEEMSVETDKAITASEEVVKVSEELEKISSTLDEMMDQFQK</sequence>
<keyword evidence="3" id="KW-0472">Membrane</keyword>
<keyword evidence="3" id="KW-0812">Transmembrane</keyword>
<name>A0ABW4ZSC4_9BACL</name>
<dbReference type="Proteomes" id="UP001597343">
    <property type="component" value="Unassembled WGS sequence"/>
</dbReference>
<reference evidence="6" key="1">
    <citation type="journal article" date="2019" name="Int. J. Syst. Evol. Microbiol.">
        <title>The Global Catalogue of Microorganisms (GCM) 10K type strain sequencing project: providing services to taxonomists for standard genome sequencing and annotation.</title>
        <authorList>
            <consortium name="The Broad Institute Genomics Platform"/>
            <consortium name="The Broad Institute Genome Sequencing Center for Infectious Disease"/>
            <person name="Wu L."/>
            <person name="Ma J."/>
        </authorList>
    </citation>
    <scope>NUCLEOTIDE SEQUENCE [LARGE SCALE GENOMIC DNA]</scope>
    <source>
        <strain evidence="6">CGMCC 1.13574</strain>
    </source>
</reference>
<keyword evidence="6" id="KW-1185">Reference proteome</keyword>
<protein>
    <submittedName>
        <fullName evidence="5">Methyl-accepting chemotaxis protein</fullName>
    </submittedName>
</protein>
<evidence type="ECO:0000313" key="5">
    <source>
        <dbReference type="EMBL" id="MFD2168872.1"/>
    </source>
</evidence>
<feature type="domain" description="Methyl-accepting transducer" evidence="4">
    <location>
        <begin position="222"/>
        <end position="458"/>
    </location>
</feature>
<dbReference type="PANTHER" id="PTHR32089">
    <property type="entry name" value="METHYL-ACCEPTING CHEMOTAXIS PROTEIN MCPB"/>
    <property type="match status" value="1"/>
</dbReference>
<feature type="transmembrane region" description="Helical" evidence="3">
    <location>
        <begin position="26"/>
        <end position="47"/>
    </location>
</feature>
<evidence type="ECO:0000313" key="6">
    <source>
        <dbReference type="Proteomes" id="UP001597343"/>
    </source>
</evidence>
<dbReference type="PANTHER" id="PTHR32089:SF112">
    <property type="entry name" value="LYSOZYME-LIKE PROTEIN-RELATED"/>
    <property type="match status" value="1"/>
</dbReference>
<dbReference type="InterPro" id="IPR004089">
    <property type="entry name" value="MCPsignal_dom"/>
</dbReference>
<feature type="transmembrane region" description="Helical" evidence="3">
    <location>
        <begin position="53"/>
        <end position="72"/>
    </location>
</feature>
<feature type="transmembrane region" description="Helical" evidence="3">
    <location>
        <begin position="108"/>
        <end position="126"/>
    </location>
</feature>
<comment type="caution">
    <text evidence="5">The sequence shown here is derived from an EMBL/GenBank/DDBJ whole genome shotgun (WGS) entry which is preliminary data.</text>
</comment>
<dbReference type="SUPFAM" id="SSF58104">
    <property type="entry name" value="Methyl-accepting chemotaxis protein (MCP) signaling domain"/>
    <property type="match status" value="1"/>
</dbReference>
<organism evidence="5 6">
    <name type="scientific">Tumebacillus lipolyticus</name>
    <dbReference type="NCBI Taxonomy" id="1280370"/>
    <lineage>
        <taxon>Bacteria</taxon>
        <taxon>Bacillati</taxon>
        <taxon>Bacillota</taxon>
        <taxon>Bacilli</taxon>
        <taxon>Bacillales</taxon>
        <taxon>Alicyclobacillaceae</taxon>
        <taxon>Tumebacillus</taxon>
    </lineage>
</organism>
<dbReference type="SMART" id="SM00283">
    <property type="entry name" value="MA"/>
    <property type="match status" value="1"/>
</dbReference>
<dbReference type="Gene3D" id="1.10.287.950">
    <property type="entry name" value="Methyl-accepting chemotaxis protein"/>
    <property type="match status" value="1"/>
</dbReference>
<evidence type="ECO:0000256" key="1">
    <source>
        <dbReference type="ARBA" id="ARBA00023224"/>
    </source>
</evidence>
<feature type="transmembrane region" description="Helical" evidence="3">
    <location>
        <begin position="133"/>
        <end position="150"/>
    </location>
</feature>
<evidence type="ECO:0000256" key="3">
    <source>
        <dbReference type="SAM" id="Phobius"/>
    </source>
</evidence>
<gene>
    <name evidence="5" type="ORF">ACFSOY_02410</name>
</gene>
<dbReference type="PROSITE" id="PS50111">
    <property type="entry name" value="CHEMOTAXIS_TRANSDUC_2"/>
    <property type="match status" value="1"/>
</dbReference>
<keyword evidence="1 2" id="KW-0807">Transducer</keyword>
<evidence type="ECO:0000256" key="2">
    <source>
        <dbReference type="PROSITE-ProRule" id="PRU00284"/>
    </source>
</evidence>
<dbReference type="RefSeq" id="WP_386043930.1">
    <property type="nucleotide sequence ID" value="NZ_JBHUIO010000002.1"/>
</dbReference>
<keyword evidence="3" id="KW-1133">Transmembrane helix</keyword>
<dbReference type="EMBL" id="JBHUIO010000002">
    <property type="protein sequence ID" value="MFD2168872.1"/>
    <property type="molecule type" value="Genomic_DNA"/>
</dbReference>